<dbReference type="AlphaFoldDB" id="A0A5N3W3A3"/>
<gene>
    <name evidence="2" type="ORF">FD755_022581</name>
</gene>
<dbReference type="Pfam" id="PF17704">
    <property type="entry name" value="DUF5550"/>
    <property type="match status" value="1"/>
</dbReference>
<name>A0A5N3W3A3_MUNRE</name>
<reference evidence="2 3" key="1">
    <citation type="submission" date="2019-06" db="EMBL/GenBank/DDBJ databases">
        <title>Discovery of a novel chromosome fission-fusion reversal in muntjac.</title>
        <authorList>
            <person name="Mudd A.B."/>
            <person name="Bredeson J.V."/>
            <person name="Baum R."/>
            <person name="Hockemeyer D."/>
            <person name="Rokhsar D.S."/>
        </authorList>
    </citation>
    <scope>NUCLEOTIDE SEQUENCE [LARGE SCALE GENOMIC DNA]</scope>
    <source>
        <strain evidence="2">UCam_UCB_Mr</strain>
        <tissue evidence="2">Fibroblast cell line</tissue>
    </source>
</reference>
<proteinExistence type="predicted"/>
<comment type="caution">
    <text evidence="2">The sequence shown here is derived from an EMBL/GenBank/DDBJ whole genome shotgun (WGS) entry which is preliminary data.</text>
</comment>
<organism evidence="2 3">
    <name type="scientific">Muntiacus reevesi</name>
    <name type="common">Reeves' muntjac</name>
    <name type="synonym">Cervus reevesi</name>
    <dbReference type="NCBI Taxonomy" id="9886"/>
    <lineage>
        <taxon>Eukaryota</taxon>
        <taxon>Metazoa</taxon>
        <taxon>Chordata</taxon>
        <taxon>Craniata</taxon>
        <taxon>Vertebrata</taxon>
        <taxon>Euteleostomi</taxon>
        <taxon>Mammalia</taxon>
        <taxon>Eutheria</taxon>
        <taxon>Laurasiatheria</taxon>
        <taxon>Artiodactyla</taxon>
        <taxon>Ruminantia</taxon>
        <taxon>Pecora</taxon>
        <taxon>Cervidae</taxon>
        <taxon>Muntiacinae</taxon>
        <taxon>Muntiacus</taxon>
    </lineage>
</organism>
<sequence>MMPLAEAGSRDQGGGPAGTEQARGLSSPQDGRAQASYMAIPAMLKARAPRRCGEPSAVPKDRKGGCCYRGQHRQRLGGKENTHPPPPPHTPRHGNAAGERAAGPRSAPWRRDEALVTPLAAPPPGPAHCVLGSGEAPPAALGQVAPRPGKVPAPPRAGVPSPQPLPSPAAEPASLHLLQHTRSARRNYSISGALLMRSNYLPPLSSAALSGIGPTRHN</sequence>
<accession>A0A5N3W3A3</accession>
<dbReference type="Proteomes" id="UP000326062">
    <property type="component" value="Chromosome 22"/>
</dbReference>
<dbReference type="EMBL" id="VCEB01000022">
    <property type="protein sequence ID" value="KAB0355122.1"/>
    <property type="molecule type" value="Genomic_DNA"/>
</dbReference>
<dbReference type="InterPro" id="IPR041009">
    <property type="entry name" value="DUF5550"/>
</dbReference>
<keyword evidence="3" id="KW-1185">Reference proteome</keyword>
<evidence type="ECO:0000313" key="3">
    <source>
        <dbReference type="Proteomes" id="UP000326062"/>
    </source>
</evidence>
<evidence type="ECO:0000313" key="2">
    <source>
        <dbReference type="EMBL" id="KAB0355122.1"/>
    </source>
</evidence>
<evidence type="ECO:0000256" key="1">
    <source>
        <dbReference type="SAM" id="MobiDB-lite"/>
    </source>
</evidence>
<protein>
    <submittedName>
        <fullName evidence="2">Uncharacterized protein</fullName>
    </submittedName>
</protein>
<feature type="compositionally biased region" description="Pro residues" evidence="1">
    <location>
        <begin position="149"/>
        <end position="169"/>
    </location>
</feature>
<feature type="region of interest" description="Disordered" evidence="1">
    <location>
        <begin position="1"/>
        <end position="180"/>
    </location>
</feature>